<dbReference type="RefSeq" id="WP_147265903.1">
    <property type="nucleotide sequence ID" value="NZ_QNRE01000011.1"/>
</dbReference>
<dbReference type="Proteomes" id="UP000252586">
    <property type="component" value="Unassembled WGS sequence"/>
</dbReference>
<gene>
    <name evidence="1" type="ORF">DFR74_11123</name>
</gene>
<comment type="caution">
    <text evidence="1">The sequence shown here is derived from an EMBL/GenBank/DDBJ whole genome shotgun (WGS) entry which is preliminary data.</text>
</comment>
<reference evidence="1 2" key="1">
    <citation type="submission" date="2018-06" db="EMBL/GenBank/DDBJ databases">
        <title>Genomic Encyclopedia of Type Strains, Phase IV (KMG-IV): sequencing the most valuable type-strain genomes for metagenomic binning, comparative biology and taxonomic classification.</title>
        <authorList>
            <person name="Goeker M."/>
        </authorList>
    </citation>
    <scope>NUCLEOTIDE SEQUENCE [LARGE SCALE GENOMIC DNA]</scope>
    <source>
        <strain evidence="1 2">DSM 44599</strain>
    </source>
</reference>
<protein>
    <submittedName>
        <fullName evidence="1">Uncharacterized protein</fullName>
    </submittedName>
</protein>
<proteinExistence type="predicted"/>
<accession>A0A366DDJ5</accession>
<evidence type="ECO:0000313" key="1">
    <source>
        <dbReference type="EMBL" id="RBO87318.1"/>
    </source>
</evidence>
<keyword evidence="2" id="KW-1185">Reference proteome</keyword>
<sequence length="95" mass="10202">MPAMQLALADEVYNGHATSHRSFLPPGNDANRAGVDDFSYVPADRAKPAGRAGYEPGELSFDLVIDVADENLAQWLQSHYDKIGVTLSTVSLDPG</sequence>
<organism evidence="1 2">
    <name type="scientific">Nocardia puris</name>
    <dbReference type="NCBI Taxonomy" id="208602"/>
    <lineage>
        <taxon>Bacteria</taxon>
        <taxon>Bacillati</taxon>
        <taxon>Actinomycetota</taxon>
        <taxon>Actinomycetes</taxon>
        <taxon>Mycobacteriales</taxon>
        <taxon>Nocardiaceae</taxon>
        <taxon>Nocardia</taxon>
    </lineage>
</organism>
<name>A0A366DDJ5_9NOCA</name>
<dbReference type="STRING" id="1210090.GCA_001613185_05808"/>
<dbReference type="OrthoDB" id="9796817at2"/>
<evidence type="ECO:0000313" key="2">
    <source>
        <dbReference type="Proteomes" id="UP000252586"/>
    </source>
</evidence>
<dbReference type="Gene3D" id="3.10.105.10">
    <property type="entry name" value="Dipeptide-binding Protein, Domain 3"/>
    <property type="match status" value="1"/>
</dbReference>
<dbReference type="SUPFAM" id="SSF53850">
    <property type="entry name" value="Periplasmic binding protein-like II"/>
    <property type="match status" value="1"/>
</dbReference>
<dbReference type="AlphaFoldDB" id="A0A366DDJ5"/>
<dbReference type="EMBL" id="QNRE01000011">
    <property type="protein sequence ID" value="RBO87318.1"/>
    <property type="molecule type" value="Genomic_DNA"/>
</dbReference>